<feature type="region of interest" description="Disordered" evidence="3">
    <location>
        <begin position="305"/>
        <end position="338"/>
    </location>
</feature>
<evidence type="ECO:0000256" key="4">
    <source>
        <dbReference type="SAM" id="SignalP"/>
    </source>
</evidence>
<dbReference type="GO" id="GO:0004222">
    <property type="term" value="F:metalloendopeptidase activity"/>
    <property type="evidence" value="ECO:0007669"/>
    <property type="project" value="TreeGrafter"/>
</dbReference>
<evidence type="ECO:0000259" key="6">
    <source>
        <dbReference type="Pfam" id="PF24568"/>
    </source>
</evidence>
<organism evidence="7 8">
    <name type="scientific">Oceanobacillus arenosus</name>
    <dbReference type="NCBI Taxonomy" id="1229153"/>
    <lineage>
        <taxon>Bacteria</taxon>
        <taxon>Bacillati</taxon>
        <taxon>Bacillota</taxon>
        <taxon>Bacilli</taxon>
        <taxon>Bacillales</taxon>
        <taxon>Bacillaceae</taxon>
        <taxon>Oceanobacillus</taxon>
    </lineage>
</organism>
<feature type="compositionally biased region" description="Low complexity" evidence="3">
    <location>
        <begin position="54"/>
        <end position="63"/>
    </location>
</feature>
<dbReference type="OrthoDB" id="9805070at2"/>
<dbReference type="EMBL" id="PIOC01000024">
    <property type="protein sequence ID" value="RDW16531.1"/>
    <property type="molecule type" value="Genomic_DNA"/>
</dbReference>
<dbReference type="InterPro" id="IPR057309">
    <property type="entry name" value="PcsB_CC"/>
</dbReference>
<evidence type="ECO:0000256" key="1">
    <source>
        <dbReference type="ARBA" id="ARBA00022729"/>
    </source>
</evidence>
<feature type="compositionally biased region" description="Polar residues" evidence="3">
    <location>
        <begin position="311"/>
        <end position="329"/>
    </location>
</feature>
<feature type="signal peptide" evidence="4">
    <location>
        <begin position="1"/>
        <end position="20"/>
    </location>
</feature>
<keyword evidence="1 4" id="KW-0732">Signal</keyword>
<evidence type="ECO:0000259" key="5">
    <source>
        <dbReference type="Pfam" id="PF01551"/>
    </source>
</evidence>
<reference evidence="8" key="1">
    <citation type="submission" date="2017-11" db="EMBL/GenBank/DDBJ databases">
        <authorList>
            <person name="Zhu W."/>
        </authorList>
    </citation>
    <scope>NUCLEOTIDE SEQUENCE [LARGE SCALE GENOMIC DNA]</scope>
    <source>
        <strain evidence="8">CAU 1183</strain>
    </source>
</reference>
<evidence type="ECO:0000313" key="7">
    <source>
        <dbReference type="EMBL" id="RDW16531.1"/>
    </source>
</evidence>
<gene>
    <name evidence="7" type="ORF">CWR48_15920</name>
</gene>
<evidence type="ECO:0000313" key="8">
    <source>
        <dbReference type="Proteomes" id="UP000257143"/>
    </source>
</evidence>
<feature type="coiled-coil region" evidence="2">
    <location>
        <begin position="93"/>
        <end position="127"/>
    </location>
</feature>
<dbReference type="SUPFAM" id="SSF51261">
    <property type="entry name" value="Duplicated hybrid motif"/>
    <property type="match status" value="1"/>
</dbReference>
<dbReference type="AlphaFoldDB" id="A0A3D8PMS9"/>
<dbReference type="InterPro" id="IPR016047">
    <property type="entry name" value="M23ase_b-sheet_dom"/>
</dbReference>
<comment type="caution">
    <text evidence="7">The sequence shown here is derived from an EMBL/GenBank/DDBJ whole genome shotgun (WGS) entry which is preliminary data.</text>
</comment>
<dbReference type="Proteomes" id="UP000257143">
    <property type="component" value="Unassembled WGS sequence"/>
</dbReference>
<evidence type="ECO:0000256" key="2">
    <source>
        <dbReference type="SAM" id="Coils"/>
    </source>
</evidence>
<protein>
    <submittedName>
        <fullName evidence="7">Uncharacterized protein</fullName>
    </submittedName>
</protein>
<dbReference type="Gene3D" id="6.10.250.3150">
    <property type="match status" value="1"/>
</dbReference>
<feature type="chain" id="PRO_5039496150" evidence="4">
    <location>
        <begin position="21"/>
        <end position="471"/>
    </location>
</feature>
<dbReference type="PANTHER" id="PTHR21666">
    <property type="entry name" value="PEPTIDASE-RELATED"/>
    <property type="match status" value="1"/>
</dbReference>
<name>A0A3D8PMS9_9BACI</name>
<accession>A0A3D8PMS9</accession>
<dbReference type="CDD" id="cd12797">
    <property type="entry name" value="M23_peptidase"/>
    <property type="match status" value="1"/>
</dbReference>
<feature type="domain" description="Peptidoglycan hydrolase PcsB coiled-coil" evidence="6">
    <location>
        <begin position="122"/>
        <end position="194"/>
    </location>
</feature>
<keyword evidence="8" id="KW-1185">Reference proteome</keyword>
<dbReference type="RefSeq" id="WP_115774329.1">
    <property type="nucleotide sequence ID" value="NZ_PIOC01000024.1"/>
</dbReference>
<keyword evidence="2" id="KW-0175">Coiled coil</keyword>
<feature type="domain" description="M23ase beta-sheet core" evidence="5">
    <location>
        <begin position="368"/>
        <end position="467"/>
    </location>
</feature>
<dbReference type="InterPro" id="IPR050570">
    <property type="entry name" value="Cell_wall_metabolism_enzyme"/>
</dbReference>
<sequence>MRKFFKYILATGLVITVSTANVPYLSAETINDIDNEINNLEREKQELESKKNNVESNKSNNENKIQDNLSQQTSVEKEINSIDEQLTKTSNDIYEKENQIKETDKEIQEFNDRIEALKQEIIVLEERIAQRDILLKDRLRTIQQNGGEMKYIEVLFGAQSFGDFISRSTAVNTIMDQDKTIMDEQAADKKTLEENKKEVEVKKVAVEEKKAQIEGQKQELVALKGQLDNQMNEKATLMAQLEAEHGQLEEIKLSLEDEQEILRAEEIAKAQAIALAQGKKGALEQAAREEADRIAAEKAAAQKAAAEKSATNNNASTNKIASANPSTPKQSNQSSNVSGGGIFIYPASGPITSPFGPRVHPIFGSNGSHNGVDFGVGSGTTLVAPADGVVSQARYMNGFGNVIMISHHINGQTYTTVMAHLSRISVSAGQAVSQGQAIGATGNTGDSTGPHLHFEVHIGGYGNPVNPMPYL</sequence>
<dbReference type="Pfam" id="PF01551">
    <property type="entry name" value="Peptidase_M23"/>
    <property type="match status" value="1"/>
</dbReference>
<proteinExistence type="predicted"/>
<dbReference type="PANTHER" id="PTHR21666:SF270">
    <property type="entry name" value="MUREIN HYDROLASE ACTIVATOR ENVC"/>
    <property type="match status" value="1"/>
</dbReference>
<feature type="region of interest" description="Disordered" evidence="3">
    <location>
        <begin position="47"/>
        <end position="73"/>
    </location>
</feature>
<evidence type="ECO:0000256" key="3">
    <source>
        <dbReference type="SAM" id="MobiDB-lite"/>
    </source>
</evidence>
<dbReference type="Gene3D" id="2.70.70.10">
    <property type="entry name" value="Glucose Permease (Domain IIA)"/>
    <property type="match status" value="1"/>
</dbReference>
<dbReference type="InterPro" id="IPR011055">
    <property type="entry name" value="Dup_hybrid_motif"/>
</dbReference>
<dbReference type="Pfam" id="PF24568">
    <property type="entry name" value="CC_PcsB"/>
    <property type="match status" value="1"/>
</dbReference>
<feature type="coiled-coil region" evidence="2">
    <location>
        <begin position="182"/>
        <end position="304"/>
    </location>
</feature>